<sequence>MDTISKRNHSVEDSILDVLQKDGNESEKIQPATRTTAVEDRKANFPSPLAPNAYPCKDTQHELPQHPSTWPQRPLMVRPTPCSSTKIIGIRRAISDNYENFKGCCAGCILPINNGRELEGESLVVDFESTNFVGTLFLRIKDVPPLERGKNGSMNNDEENDIKYGQSESIDYFADRKRKFQAIIKGRFKKALAMNRCVTGQSFKRPAGKLPAKWLVSSFIKFVSILAPQLDASLDGNSPRFLTPLLATANTVLSQENGIDETGNNSSTTNKCNRPLSSEDGSPCLKIDTTVDLEEPSSLEPSSVLSSLLAHESNPSIKIPDTSLYSSIDRTVSRKKVFNLLSAMNSPEPRFDCDRIYTFEFYQHLLELSRYALDMGSVGGMIPLAQATDGQPLKIMAAHRESDESQELDILWSFDIFHESLYAYAELAVDQVYSDS</sequence>
<name>A0A448Z4E4_9STRA</name>
<proteinExistence type="predicted"/>
<dbReference type="Proteomes" id="UP000291116">
    <property type="component" value="Unassembled WGS sequence"/>
</dbReference>
<dbReference type="OrthoDB" id="42898at2759"/>
<accession>A0A448Z4E4</accession>
<evidence type="ECO:0000259" key="2">
    <source>
        <dbReference type="Pfam" id="PF08588"/>
    </source>
</evidence>
<reference evidence="3 4" key="1">
    <citation type="submission" date="2019-01" db="EMBL/GenBank/DDBJ databases">
        <authorList>
            <person name="Ferrante I. M."/>
        </authorList>
    </citation>
    <scope>NUCLEOTIDE SEQUENCE [LARGE SCALE GENOMIC DNA]</scope>
    <source>
        <strain evidence="3 4">B856</strain>
    </source>
</reference>
<feature type="domain" description="Domain of unknown function at the cortex 1" evidence="2">
    <location>
        <begin position="125"/>
        <end position="415"/>
    </location>
</feature>
<feature type="region of interest" description="Disordered" evidence="1">
    <location>
        <begin position="257"/>
        <end position="279"/>
    </location>
</feature>
<dbReference type="AlphaFoldDB" id="A0A448Z4E4"/>
<evidence type="ECO:0000256" key="1">
    <source>
        <dbReference type="SAM" id="MobiDB-lite"/>
    </source>
</evidence>
<protein>
    <recommendedName>
        <fullName evidence="2">Domain of unknown function at the cortex 1 domain-containing protein</fullName>
    </recommendedName>
</protein>
<evidence type="ECO:0000313" key="4">
    <source>
        <dbReference type="Proteomes" id="UP000291116"/>
    </source>
</evidence>
<dbReference type="EMBL" id="CAACVS010000106">
    <property type="protein sequence ID" value="VEU36874.1"/>
    <property type="molecule type" value="Genomic_DNA"/>
</dbReference>
<dbReference type="PANTHER" id="PTHR34826:SF2">
    <property type="entry name" value="UPF0590 PROTEIN C409.17C"/>
    <property type="match status" value="1"/>
</dbReference>
<dbReference type="InterPro" id="IPR013897">
    <property type="entry name" value="Duc1"/>
</dbReference>
<dbReference type="Pfam" id="PF08588">
    <property type="entry name" value="Duc1"/>
    <property type="match status" value="1"/>
</dbReference>
<gene>
    <name evidence="3" type="ORF">PSNMU_V1.4_AUG-EV-PASAV3_0036490</name>
</gene>
<organism evidence="3 4">
    <name type="scientific">Pseudo-nitzschia multistriata</name>
    <dbReference type="NCBI Taxonomy" id="183589"/>
    <lineage>
        <taxon>Eukaryota</taxon>
        <taxon>Sar</taxon>
        <taxon>Stramenopiles</taxon>
        <taxon>Ochrophyta</taxon>
        <taxon>Bacillariophyta</taxon>
        <taxon>Bacillariophyceae</taxon>
        <taxon>Bacillariophycidae</taxon>
        <taxon>Bacillariales</taxon>
        <taxon>Bacillariaceae</taxon>
        <taxon>Pseudo-nitzschia</taxon>
    </lineage>
</organism>
<dbReference type="PANTHER" id="PTHR34826">
    <property type="entry name" value="UPF0590 PROTEIN C409.17C"/>
    <property type="match status" value="1"/>
</dbReference>
<keyword evidence="4" id="KW-1185">Reference proteome</keyword>
<evidence type="ECO:0000313" key="3">
    <source>
        <dbReference type="EMBL" id="VEU36874.1"/>
    </source>
</evidence>